<organism evidence="4 5">
    <name type="scientific">Psophocarpus tetragonolobus</name>
    <name type="common">Winged bean</name>
    <name type="synonym">Dolichos tetragonolobus</name>
    <dbReference type="NCBI Taxonomy" id="3891"/>
    <lineage>
        <taxon>Eukaryota</taxon>
        <taxon>Viridiplantae</taxon>
        <taxon>Streptophyta</taxon>
        <taxon>Embryophyta</taxon>
        <taxon>Tracheophyta</taxon>
        <taxon>Spermatophyta</taxon>
        <taxon>Magnoliopsida</taxon>
        <taxon>eudicotyledons</taxon>
        <taxon>Gunneridae</taxon>
        <taxon>Pentapetalae</taxon>
        <taxon>rosids</taxon>
        <taxon>fabids</taxon>
        <taxon>Fabales</taxon>
        <taxon>Fabaceae</taxon>
        <taxon>Papilionoideae</taxon>
        <taxon>50 kb inversion clade</taxon>
        <taxon>NPAAA clade</taxon>
        <taxon>indigoferoid/millettioid clade</taxon>
        <taxon>Phaseoleae</taxon>
        <taxon>Psophocarpus</taxon>
    </lineage>
</organism>
<feature type="domain" description="ABC transporter" evidence="3">
    <location>
        <begin position="26"/>
        <end position="128"/>
    </location>
</feature>
<dbReference type="Pfam" id="PF00005">
    <property type="entry name" value="ABC_tran"/>
    <property type="match status" value="1"/>
</dbReference>
<protein>
    <recommendedName>
        <fullName evidence="3">ABC transporter domain-containing protein</fullName>
    </recommendedName>
</protein>
<keyword evidence="5" id="KW-1185">Reference proteome</keyword>
<evidence type="ECO:0000313" key="5">
    <source>
        <dbReference type="Proteomes" id="UP001386955"/>
    </source>
</evidence>
<evidence type="ECO:0000256" key="1">
    <source>
        <dbReference type="ARBA" id="ARBA00005814"/>
    </source>
</evidence>
<dbReference type="SUPFAM" id="SSF52540">
    <property type="entry name" value="P-loop containing nucleoside triphosphate hydrolases"/>
    <property type="match status" value="1"/>
</dbReference>
<dbReference type="Gene3D" id="3.40.50.300">
    <property type="entry name" value="P-loop containing nucleotide triphosphate hydrolases"/>
    <property type="match status" value="1"/>
</dbReference>
<dbReference type="PANTHER" id="PTHR48042">
    <property type="entry name" value="ABC TRANSPORTER G FAMILY MEMBER 11"/>
    <property type="match status" value="1"/>
</dbReference>
<evidence type="ECO:0000313" key="4">
    <source>
        <dbReference type="EMBL" id="KAK7396231.1"/>
    </source>
</evidence>
<comment type="similarity">
    <text evidence="1">Belongs to the ABC transporter superfamily. ABCG family. Eye pigment precursor importer (TC 3.A.1.204) subfamily.</text>
</comment>
<gene>
    <name evidence="4" type="ORF">VNO78_17091</name>
</gene>
<dbReference type="InterPro" id="IPR003439">
    <property type="entry name" value="ABC_transporter-like_ATP-bd"/>
</dbReference>
<evidence type="ECO:0000256" key="2">
    <source>
        <dbReference type="ARBA" id="ARBA00022448"/>
    </source>
</evidence>
<accession>A0AAN9SI10</accession>
<reference evidence="4 5" key="1">
    <citation type="submission" date="2024-01" db="EMBL/GenBank/DDBJ databases">
        <title>The genomes of 5 underutilized Papilionoideae crops provide insights into root nodulation and disease resistanc.</title>
        <authorList>
            <person name="Jiang F."/>
        </authorList>
    </citation>
    <scope>NUCLEOTIDE SEQUENCE [LARGE SCALE GENOMIC DNA]</scope>
    <source>
        <strain evidence="4">DUOXIRENSHENG_FW03</strain>
        <tissue evidence="4">Leaves</tissue>
    </source>
</reference>
<dbReference type="Proteomes" id="UP001386955">
    <property type="component" value="Unassembled WGS sequence"/>
</dbReference>
<dbReference type="InterPro" id="IPR052215">
    <property type="entry name" value="Plant_ABCG"/>
</dbReference>
<dbReference type="InterPro" id="IPR027417">
    <property type="entry name" value="P-loop_NTPase"/>
</dbReference>
<dbReference type="PANTHER" id="PTHR48042:SF8">
    <property type="entry name" value="ABC-2 TYPE TRANSPORTER TRANSMEMBRANE DOMAIN-CONTAINING PROTEIN"/>
    <property type="match status" value="1"/>
</dbReference>
<evidence type="ECO:0000259" key="3">
    <source>
        <dbReference type="Pfam" id="PF00005"/>
    </source>
</evidence>
<keyword evidence="2" id="KW-0813">Transport</keyword>
<name>A0AAN9SI10_PSOTE</name>
<dbReference type="GO" id="GO:0016887">
    <property type="term" value="F:ATP hydrolysis activity"/>
    <property type="evidence" value="ECO:0007669"/>
    <property type="project" value="InterPro"/>
</dbReference>
<comment type="caution">
    <text evidence="4">The sequence shown here is derived from an EMBL/GenBank/DDBJ whole genome shotgun (WGS) entry which is preliminary data.</text>
</comment>
<sequence length="153" mass="17187">MVVLMRMRLRREVEGKLDSSVVVTGNILINNKKKSLYSKEVELFLGTLTVKVALTFSTNMRLPSKMTEEEINKVVEETIVKMGLEDCTNTRIGNWHSRGISNGEKKRLSIDHEILTQPYVLLLDEPTSGLDSASAFYVIHALCNIAHNGKIVI</sequence>
<dbReference type="AlphaFoldDB" id="A0AAN9SI10"/>
<proteinExistence type="inferred from homology"/>
<dbReference type="EMBL" id="JAYMYS010000004">
    <property type="protein sequence ID" value="KAK7396231.1"/>
    <property type="molecule type" value="Genomic_DNA"/>
</dbReference>
<dbReference type="GO" id="GO:0005524">
    <property type="term" value="F:ATP binding"/>
    <property type="evidence" value="ECO:0007669"/>
    <property type="project" value="InterPro"/>
</dbReference>